<dbReference type="AlphaFoldDB" id="A0ABD6EDI6"/>
<dbReference type="InterPro" id="IPR007245">
    <property type="entry name" value="PIG-T"/>
</dbReference>
<proteinExistence type="predicted"/>
<keyword evidence="2" id="KW-0812">Transmembrane</keyword>
<keyword evidence="2" id="KW-1133">Transmembrane helix</keyword>
<dbReference type="PANTHER" id="PTHR12959">
    <property type="entry name" value="GPI TRANSAMIDASE COMPONENT PIG-T-RELATED"/>
    <property type="match status" value="1"/>
</dbReference>
<feature type="compositionally biased region" description="Polar residues" evidence="1">
    <location>
        <begin position="188"/>
        <end position="208"/>
    </location>
</feature>
<protein>
    <submittedName>
        <fullName evidence="3">Uncharacterized protein</fullName>
    </submittedName>
</protein>
<keyword evidence="2" id="KW-0472">Membrane</keyword>
<evidence type="ECO:0000256" key="1">
    <source>
        <dbReference type="SAM" id="MobiDB-lite"/>
    </source>
</evidence>
<reference evidence="3 4" key="1">
    <citation type="submission" date="2024-08" db="EMBL/GenBank/DDBJ databases">
        <title>Gnathostoma spinigerum genome.</title>
        <authorList>
            <person name="Gonzalez-Bertolin B."/>
            <person name="Monzon S."/>
            <person name="Zaballos A."/>
            <person name="Jimenez P."/>
            <person name="Dekumyoy P."/>
            <person name="Varona S."/>
            <person name="Cuesta I."/>
            <person name="Sumanam S."/>
            <person name="Adisakwattana P."/>
            <person name="Gasser R.B."/>
            <person name="Hernandez-Gonzalez A."/>
            <person name="Young N.D."/>
            <person name="Perteguer M.J."/>
        </authorList>
    </citation>
    <scope>NUCLEOTIDE SEQUENCE [LARGE SCALE GENOMIC DNA]</scope>
    <source>
        <strain evidence="3">AL3</strain>
        <tissue evidence="3">Liver</tissue>
    </source>
</reference>
<evidence type="ECO:0000313" key="4">
    <source>
        <dbReference type="Proteomes" id="UP001608902"/>
    </source>
</evidence>
<dbReference type="EMBL" id="JBGFUD010002804">
    <property type="protein sequence ID" value="MFH4978033.1"/>
    <property type="molecule type" value="Genomic_DNA"/>
</dbReference>
<dbReference type="Pfam" id="PF04113">
    <property type="entry name" value="Gpi16"/>
    <property type="match status" value="1"/>
</dbReference>
<evidence type="ECO:0000313" key="3">
    <source>
        <dbReference type="EMBL" id="MFH4978033.1"/>
    </source>
</evidence>
<feature type="region of interest" description="Disordered" evidence="1">
    <location>
        <begin position="177"/>
        <end position="214"/>
    </location>
</feature>
<dbReference type="PANTHER" id="PTHR12959:SF11">
    <property type="entry name" value="GPI TRANSAMIDASE COMPONENT PIG-T"/>
    <property type="match status" value="1"/>
</dbReference>
<organism evidence="3 4">
    <name type="scientific">Gnathostoma spinigerum</name>
    <dbReference type="NCBI Taxonomy" id="75299"/>
    <lineage>
        <taxon>Eukaryota</taxon>
        <taxon>Metazoa</taxon>
        <taxon>Ecdysozoa</taxon>
        <taxon>Nematoda</taxon>
        <taxon>Chromadorea</taxon>
        <taxon>Rhabditida</taxon>
        <taxon>Spirurina</taxon>
        <taxon>Gnathostomatomorpha</taxon>
        <taxon>Gnathostomatoidea</taxon>
        <taxon>Gnathostomatidae</taxon>
        <taxon>Gnathostoma</taxon>
    </lineage>
</organism>
<comment type="caution">
    <text evidence="3">The sequence shown here is derived from an EMBL/GenBank/DDBJ whole genome shotgun (WGS) entry which is preliminary data.</text>
</comment>
<evidence type="ECO:0000256" key="2">
    <source>
        <dbReference type="SAM" id="Phobius"/>
    </source>
</evidence>
<keyword evidence="4" id="KW-1185">Reference proteome</keyword>
<gene>
    <name evidence="3" type="ORF">AB6A40_004742</name>
</gene>
<feature type="compositionally biased region" description="Basic and acidic residues" evidence="1">
    <location>
        <begin position="177"/>
        <end position="187"/>
    </location>
</feature>
<dbReference type="Proteomes" id="UP001608902">
    <property type="component" value="Unassembled WGS sequence"/>
</dbReference>
<sequence length="214" mass="24480">MKYAVYHERSWLDFRFMRYTDEVSGSFFSVSEHPPDANHGLYASAGSLTFLPKRSTWFQNRTALGGYYLTALQELMTEDVSSLETIVIYGEALLVSLPVPDFSMPFNVMCLVCTVIAMLFGPIHSLTTKIMFAISKEDDDLAPKSLLHRFYLWLLLKYKELVDRWKNFKEKHLKEDDNVDDRNHSNIKDGSTSQSDTSSVIGGVLSTTEARKRK</sequence>
<name>A0ABD6EDI6_9BILA</name>
<accession>A0ABD6EDI6</accession>
<feature type="transmembrane region" description="Helical" evidence="2">
    <location>
        <begin position="102"/>
        <end position="121"/>
    </location>
</feature>